<reference evidence="1" key="1">
    <citation type="submission" date="2022-04" db="EMBL/GenBank/DDBJ databases">
        <title>Genome of the entomopathogenic fungus Entomophthora muscae.</title>
        <authorList>
            <person name="Elya C."/>
            <person name="Lovett B.R."/>
            <person name="Lee E."/>
            <person name="Macias A.M."/>
            <person name="Hajek A.E."/>
            <person name="De Bivort B.L."/>
            <person name="Kasson M.T."/>
            <person name="De Fine Licht H.H."/>
            <person name="Stajich J.E."/>
        </authorList>
    </citation>
    <scope>NUCLEOTIDE SEQUENCE</scope>
    <source>
        <strain evidence="1">Berkeley</strain>
    </source>
</reference>
<keyword evidence="2" id="KW-1185">Reference proteome</keyword>
<comment type="caution">
    <text evidence="1">The sequence shown here is derived from an EMBL/GenBank/DDBJ whole genome shotgun (WGS) entry which is preliminary data.</text>
</comment>
<evidence type="ECO:0000313" key="1">
    <source>
        <dbReference type="EMBL" id="KAJ9057290.1"/>
    </source>
</evidence>
<gene>
    <name evidence="1" type="ORF">DSO57_1024178</name>
</gene>
<name>A0ACC2S4P3_9FUNG</name>
<proteinExistence type="predicted"/>
<protein>
    <submittedName>
        <fullName evidence="1">Uncharacterized protein</fullName>
    </submittedName>
</protein>
<dbReference type="Proteomes" id="UP001165960">
    <property type="component" value="Unassembled WGS sequence"/>
</dbReference>
<organism evidence="1 2">
    <name type="scientific">Entomophthora muscae</name>
    <dbReference type="NCBI Taxonomy" id="34485"/>
    <lineage>
        <taxon>Eukaryota</taxon>
        <taxon>Fungi</taxon>
        <taxon>Fungi incertae sedis</taxon>
        <taxon>Zoopagomycota</taxon>
        <taxon>Entomophthoromycotina</taxon>
        <taxon>Entomophthoromycetes</taxon>
        <taxon>Entomophthorales</taxon>
        <taxon>Entomophthoraceae</taxon>
        <taxon>Entomophthora</taxon>
    </lineage>
</organism>
<evidence type="ECO:0000313" key="2">
    <source>
        <dbReference type="Proteomes" id="UP001165960"/>
    </source>
</evidence>
<sequence length="205" mass="23491">MKFIFLVWTFCVLISYGQVNVNFENPEPTPTDKSEDSIWYRFGPRQRHAPYVETALFPPIIHPKASWLVLGYTSVYYLLNHFTPFLGRFRLFGHLLHMLMIGIPVGSTLIKFNLGALLHSIGERLPNEWIPERRYQDQNLWKIWEAACEALLGRYGAAKPQLVMMKSFGVSLETLELIGMVAVDGGHLKGPRWLGLGFEELGLRV</sequence>
<accession>A0ACC2S4P3</accession>
<dbReference type="EMBL" id="QTSX02005809">
    <property type="protein sequence ID" value="KAJ9057290.1"/>
    <property type="molecule type" value="Genomic_DNA"/>
</dbReference>